<dbReference type="EMBL" id="SAUW01000009">
    <property type="protein sequence ID" value="RWR12074.1"/>
    <property type="molecule type" value="Genomic_DNA"/>
</dbReference>
<evidence type="ECO:0000259" key="6">
    <source>
        <dbReference type="Pfam" id="PF03968"/>
    </source>
</evidence>
<protein>
    <submittedName>
        <fullName evidence="7">Lipopolysaccharide transport periplasmic protein LptA</fullName>
    </submittedName>
</protein>
<dbReference type="PANTHER" id="PTHR36504">
    <property type="entry name" value="LIPOPOLYSACCHARIDE EXPORT SYSTEM PROTEIN LPTA"/>
    <property type="match status" value="1"/>
</dbReference>
<dbReference type="GO" id="GO:0001530">
    <property type="term" value="F:lipopolysaccharide binding"/>
    <property type="evidence" value="ECO:0007669"/>
    <property type="project" value="InterPro"/>
</dbReference>
<reference evidence="7 8" key="1">
    <citation type="submission" date="2019-01" db="EMBL/GenBank/DDBJ databases">
        <title>Sinorhodobacter populi sp. nov. isolated from the symptomatic bark tissue of Populus euramericana canker.</title>
        <authorList>
            <person name="Xu G."/>
        </authorList>
    </citation>
    <scope>NUCLEOTIDE SEQUENCE [LARGE SCALE GENOMIC DNA]</scope>
    <source>
        <strain evidence="7 8">2D-5</strain>
    </source>
</reference>
<feature type="region of interest" description="Disordered" evidence="4">
    <location>
        <begin position="159"/>
        <end position="181"/>
    </location>
</feature>
<keyword evidence="3" id="KW-0574">Periplasm</keyword>
<accession>A0A443IVK7</accession>
<keyword evidence="2 5" id="KW-0732">Signal</keyword>
<evidence type="ECO:0000256" key="2">
    <source>
        <dbReference type="ARBA" id="ARBA00022729"/>
    </source>
</evidence>
<dbReference type="Pfam" id="PF03968">
    <property type="entry name" value="LptD_N"/>
    <property type="match status" value="1"/>
</dbReference>
<dbReference type="Gene3D" id="2.60.450.10">
    <property type="entry name" value="Lipopolysaccharide (LPS) transport protein A like domain"/>
    <property type="match status" value="1"/>
</dbReference>
<dbReference type="NCBIfam" id="TIGR03002">
    <property type="entry name" value="outer_YhbN_LptA"/>
    <property type="match status" value="1"/>
</dbReference>
<dbReference type="GO" id="GO:0015920">
    <property type="term" value="P:lipopolysaccharide transport"/>
    <property type="evidence" value="ECO:0007669"/>
    <property type="project" value="InterPro"/>
</dbReference>
<evidence type="ECO:0000313" key="8">
    <source>
        <dbReference type="Proteomes" id="UP000285710"/>
    </source>
</evidence>
<dbReference type="Proteomes" id="UP000285710">
    <property type="component" value="Unassembled WGS sequence"/>
</dbReference>
<evidence type="ECO:0000256" key="4">
    <source>
        <dbReference type="SAM" id="MobiDB-lite"/>
    </source>
</evidence>
<reference evidence="7 8" key="2">
    <citation type="submission" date="2019-01" db="EMBL/GenBank/DDBJ databases">
        <authorList>
            <person name="Li Y."/>
        </authorList>
    </citation>
    <scope>NUCLEOTIDE SEQUENCE [LARGE SCALE GENOMIC DNA]</scope>
    <source>
        <strain evidence="7 8">2D-5</strain>
    </source>
</reference>
<sequence length="181" mass="18441">MRLRPATVPALRPAVAGVLALILFALGGTGAAQAQDVAFQSVRSSPDAPVTVTSDELSVDQGTGIAIFTGNVIVVQEGLRLNADKVTVDYVQGDRMQISTMTADGNVVMVSPTEAAQGDHAVYDVPGGTVVMTGDVLLTQGPNIMSGPKLTVDLRSGTGRMEGGGGRVRTVLQPGAQGSAP</sequence>
<gene>
    <name evidence="7" type="primary">lptA</name>
    <name evidence="7" type="ORF">D2T33_10335</name>
</gene>
<evidence type="ECO:0000256" key="5">
    <source>
        <dbReference type="SAM" id="SignalP"/>
    </source>
</evidence>
<comment type="caution">
    <text evidence="7">The sequence shown here is derived from an EMBL/GenBank/DDBJ whole genome shotgun (WGS) entry which is preliminary data.</text>
</comment>
<evidence type="ECO:0000256" key="3">
    <source>
        <dbReference type="ARBA" id="ARBA00022764"/>
    </source>
</evidence>
<dbReference type="GO" id="GO:0017089">
    <property type="term" value="F:glycolipid transfer activity"/>
    <property type="evidence" value="ECO:0007669"/>
    <property type="project" value="TreeGrafter"/>
</dbReference>
<dbReference type="InterPro" id="IPR052037">
    <property type="entry name" value="LPS_export_LptA"/>
</dbReference>
<dbReference type="RefSeq" id="WP_128269723.1">
    <property type="nucleotide sequence ID" value="NZ_SAUW01000009.1"/>
</dbReference>
<proteinExistence type="predicted"/>
<keyword evidence="8" id="KW-1185">Reference proteome</keyword>
<dbReference type="GO" id="GO:0030288">
    <property type="term" value="C:outer membrane-bounded periplasmic space"/>
    <property type="evidence" value="ECO:0007669"/>
    <property type="project" value="TreeGrafter"/>
</dbReference>
<dbReference type="InterPro" id="IPR014340">
    <property type="entry name" value="LptA"/>
</dbReference>
<dbReference type="AlphaFoldDB" id="A0A443IVK7"/>
<dbReference type="PANTHER" id="PTHR36504:SF1">
    <property type="entry name" value="LIPOPOLYSACCHARIDE EXPORT SYSTEM PROTEIN LPTA"/>
    <property type="match status" value="1"/>
</dbReference>
<dbReference type="InterPro" id="IPR005653">
    <property type="entry name" value="OstA-like_N"/>
</dbReference>
<evidence type="ECO:0000256" key="1">
    <source>
        <dbReference type="ARBA" id="ARBA00022448"/>
    </source>
</evidence>
<evidence type="ECO:0000313" key="7">
    <source>
        <dbReference type="EMBL" id="RWR12074.1"/>
    </source>
</evidence>
<dbReference type="GO" id="GO:0009279">
    <property type="term" value="C:cell outer membrane"/>
    <property type="evidence" value="ECO:0007669"/>
    <property type="project" value="TreeGrafter"/>
</dbReference>
<feature type="domain" description="Organic solvent tolerance-like N-terminal" evidence="6">
    <location>
        <begin position="52"/>
        <end position="157"/>
    </location>
</feature>
<keyword evidence="1" id="KW-0813">Transport</keyword>
<feature type="signal peptide" evidence="5">
    <location>
        <begin position="1"/>
        <end position="34"/>
    </location>
</feature>
<organism evidence="7 8">
    <name type="scientific">Paenirhodobacter populi</name>
    <dbReference type="NCBI Taxonomy" id="2306993"/>
    <lineage>
        <taxon>Bacteria</taxon>
        <taxon>Pseudomonadati</taxon>
        <taxon>Pseudomonadota</taxon>
        <taxon>Alphaproteobacteria</taxon>
        <taxon>Rhodobacterales</taxon>
        <taxon>Rhodobacter group</taxon>
        <taxon>Paenirhodobacter</taxon>
    </lineage>
</organism>
<name>A0A443IVK7_9RHOB</name>
<feature type="chain" id="PRO_5019254826" evidence="5">
    <location>
        <begin position="35"/>
        <end position="181"/>
    </location>
</feature>